<name>A0ABT5S9I6_9FLAO</name>
<protein>
    <recommendedName>
        <fullName evidence="4">DUF1735 domain-containing protein</fullName>
    </recommendedName>
</protein>
<sequence length="282" mass="29892">MKKISKYLLLFVLSLSITSCLVDDSDFTADFDETSNVVGFTKSSSSIAGVANGDEYMFELPLEVKGPTAAAYTSDVTINISVDPSSTAVEGTNFTLGATSLVLTAANDYKVNLPITLLTQGIAAPLAESPVLKLMVSSADGVDNILPNGKSLDLTLNYLCFSNLAGNYDVTLRYINASAGIDSNYAFTDTLTETGDGEYRSGRVGHWTAAQLGGTPGMTFNDVCNVVSIPYQNLVDRYSNIVEGVAGDSSVDPATGAISFHYTIVVPPATDGREYFVTYTPQ</sequence>
<dbReference type="RefSeq" id="WP_265725351.1">
    <property type="nucleotide sequence ID" value="NZ_JAOSLC020000003.1"/>
</dbReference>
<evidence type="ECO:0008006" key="4">
    <source>
        <dbReference type="Google" id="ProtNLM"/>
    </source>
</evidence>
<dbReference type="Proteomes" id="UP001151478">
    <property type="component" value="Unassembled WGS sequence"/>
</dbReference>
<keyword evidence="3" id="KW-1185">Reference proteome</keyword>
<evidence type="ECO:0000313" key="2">
    <source>
        <dbReference type="EMBL" id="MDD7914748.1"/>
    </source>
</evidence>
<accession>A0ABT5S9I6</accession>
<comment type="caution">
    <text evidence="2">The sequence shown here is derived from an EMBL/GenBank/DDBJ whole genome shotgun (WGS) entry which is preliminary data.</text>
</comment>
<reference evidence="2" key="1">
    <citation type="submission" date="2023-02" db="EMBL/GenBank/DDBJ databases">
        <title>Polaribacter ponticola sp. nov., isolated from seawater.</title>
        <authorList>
            <person name="Baek J.H."/>
            <person name="Kim J.M."/>
            <person name="Choi D.G."/>
            <person name="Jeon C.O."/>
        </authorList>
    </citation>
    <scope>NUCLEOTIDE SEQUENCE</scope>
    <source>
        <strain evidence="2">MSW5</strain>
    </source>
</reference>
<dbReference type="PROSITE" id="PS51257">
    <property type="entry name" value="PROKAR_LIPOPROTEIN"/>
    <property type="match status" value="1"/>
</dbReference>
<evidence type="ECO:0000256" key="1">
    <source>
        <dbReference type="SAM" id="SignalP"/>
    </source>
</evidence>
<dbReference type="EMBL" id="JAOSLC020000003">
    <property type="protein sequence ID" value="MDD7914748.1"/>
    <property type="molecule type" value="Genomic_DNA"/>
</dbReference>
<proteinExistence type="predicted"/>
<feature type="signal peptide" evidence="1">
    <location>
        <begin position="1"/>
        <end position="22"/>
    </location>
</feature>
<keyword evidence="1" id="KW-0732">Signal</keyword>
<evidence type="ECO:0000313" key="3">
    <source>
        <dbReference type="Proteomes" id="UP001151478"/>
    </source>
</evidence>
<organism evidence="2 3">
    <name type="scientific">Polaribacter ponticola</name>
    <dbReference type="NCBI Taxonomy" id="2978475"/>
    <lineage>
        <taxon>Bacteria</taxon>
        <taxon>Pseudomonadati</taxon>
        <taxon>Bacteroidota</taxon>
        <taxon>Flavobacteriia</taxon>
        <taxon>Flavobacteriales</taxon>
        <taxon>Flavobacteriaceae</taxon>
    </lineage>
</organism>
<gene>
    <name evidence="2" type="ORF">N5A56_010125</name>
</gene>
<feature type="chain" id="PRO_5046704691" description="DUF1735 domain-containing protein" evidence="1">
    <location>
        <begin position="23"/>
        <end position="282"/>
    </location>
</feature>